<dbReference type="SMART" id="SM00855">
    <property type="entry name" value="PGAM"/>
    <property type="match status" value="1"/>
</dbReference>
<reference evidence="2" key="1">
    <citation type="submission" date="2020-03" db="EMBL/GenBank/DDBJ databases">
        <title>Draft sequencing of Paenibacilllus sp. S3N08.</title>
        <authorList>
            <person name="Kim D.-U."/>
        </authorList>
    </citation>
    <scope>NUCLEOTIDE SEQUENCE</scope>
    <source>
        <strain evidence="2">S3N08</strain>
    </source>
</reference>
<dbReference type="PANTHER" id="PTHR46517:SF1">
    <property type="entry name" value="FRUCTOSE-2,6-BISPHOSPHATASE TIGAR"/>
    <property type="match status" value="1"/>
</dbReference>
<keyword evidence="1" id="KW-0378">Hydrolase</keyword>
<dbReference type="InterPro" id="IPR013078">
    <property type="entry name" value="His_Pase_superF_clade-1"/>
</dbReference>
<keyword evidence="3" id="KW-1185">Reference proteome</keyword>
<dbReference type="SUPFAM" id="SSF53254">
    <property type="entry name" value="Phosphoglycerate mutase-like"/>
    <property type="match status" value="1"/>
</dbReference>
<dbReference type="InterPro" id="IPR051695">
    <property type="entry name" value="Phosphoglycerate_Mutase"/>
</dbReference>
<dbReference type="InterPro" id="IPR029033">
    <property type="entry name" value="His_PPase_superfam"/>
</dbReference>
<protein>
    <submittedName>
        <fullName evidence="2">Histidine phosphatase family protein</fullName>
    </submittedName>
</protein>
<accession>A0ABX0J1E2</accession>
<dbReference type="CDD" id="cd07067">
    <property type="entry name" value="HP_PGM_like"/>
    <property type="match status" value="1"/>
</dbReference>
<sequence>MIKVGFIRHGTTEWNLAGRMQGHMDTELAEIGIKQAERLASRLKLDEWDGLMSSDLIRAKQTAQTISEVTGTPFLGTDSRLRERHFGQLEGTTLEDRITLFGESWREQDLGLESDELLLQRWFSFFEELEANHPGKRILLVSHGGYIAPVLEHIMGKPITSHLNNTSLTVMVLSEGQVWNCHLLNCTAHLDDTNNPQ</sequence>
<evidence type="ECO:0000313" key="2">
    <source>
        <dbReference type="EMBL" id="NHN28707.1"/>
    </source>
</evidence>
<dbReference type="PANTHER" id="PTHR46517">
    <property type="entry name" value="FRUCTOSE-2,6-BISPHOSPHATASE TIGAR"/>
    <property type="match status" value="1"/>
</dbReference>
<dbReference type="Pfam" id="PF00300">
    <property type="entry name" value="His_Phos_1"/>
    <property type="match status" value="1"/>
</dbReference>
<name>A0ABX0J1E2_9BACL</name>
<organism evidence="2 3">
    <name type="scientific">Paenibacillus agricola</name>
    <dbReference type="NCBI Taxonomy" id="2716264"/>
    <lineage>
        <taxon>Bacteria</taxon>
        <taxon>Bacillati</taxon>
        <taxon>Bacillota</taxon>
        <taxon>Bacilli</taxon>
        <taxon>Bacillales</taxon>
        <taxon>Paenibacillaceae</taxon>
        <taxon>Paenibacillus</taxon>
    </lineage>
</organism>
<dbReference type="Gene3D" id="3.40.50.1240">
    <property type="entry name" value="Phosphoglycerate mutase-like"/>
    <property type="match status" value="1"/>
</dbReference>
<gene>
    <name evidence="2" type="ORF">G9U52_02545</name>
</gene>
<evidence type="ECO:0000313" key="3">
    <source>
        <dbReference type="Proteomes" id="UP001165962"/>
    </source>
</evidence>
<proteinExistence type="predicted"/>
<comment type="caution">
    <text evidence="2">The sequence shown here is derived from an EMBL/GenBank/DDBJ whole genome shotgun (WGS) entry which is preliminary data.</text>
</comment>
<dbReference type="Proteomes" id="UP001165962">
    <property type="component" value="Unassembled WGS sequence"/>
</dbReference>
<dbReference type="EMBL" id="JAAOIW010000001">
    <property type="protein sequence ID" value="NHN28707.1"/>
    <property type="molecule type" value="Genomic_DNA"/>
</dbReference>
<evidence type="ECO:0000256" key="1">
    <source>
        <dbReference type="ARBA" id="ARBA00022801"/>
    </source>
</evidence>